<reference evidence="4 5" key="1">
    <citation type="submission" date="2015-06" db="EMBL/GenBank/DDBJ databases">
        <title>Talaromyces atroroseus IBT 11181 draft genome.</title>
        <authorList>
            <person name="Rasmussen K.B."/>
            <person name="Rasmussen S."/>
            <person name="Petersen B."/>
            <person name="Sicheritz-Ponten T."/>
            <person name="Mortensen U.H."/>
            <person name="Thrane U."/>
        </authorList>
    </citation>
    <scope>NUCLEOTIDE SEQUENCE [LARGE SCALE GENOMIC DNA]</scope>
    <source>
        <strain evidence="4 5">IBT 11181</strain>
    </source>
</reference>
<dbReference type="InterPro" id="IPR025952">
    <property type="entry name" value="R3H-assoc_dom"/>
</dbReference>
<dbReference type="PANTHER" id="PTHR32019:SF2">
    <property type="entry name" value="R3H DOMAIN-CONTAINING PROTEIN 4"/>
    <property type="match status" value="1"/>
</dbReference>
<comment type="caution">
    <text evidence="4">The sequence shown here is derived from an EMBL/GenBank/DDBJ whole genome shotgun (WGS) entry which is preliminary data.</text>
</comment>
<keyword evidence="5" id="KW-1185">Reference proteome</keyword>
<protein>
    <recommendedName>
        <fullName evidence="3">R3H-associated N-terminal domain-containing protein</fullName>
    </recommendedName>
</protein>
<dbReference type="Proteomes" id="UP000214365">
    <property type="component" value="Unassembled WGS sequence"/>
</dbReference>
<evidence type="ECO:0000259" key="3">
    <source>
        <dbReference type="Pfam" id="PF13902"/>
    </source>
</evidence>
<feature type="domain" description="R3H-associated N-terminal" evidence="3">
    <location>
        <begin position="194"/>
        <end position="300"/>
    </location>
</feature>
<name>A0A225ALT8_TALAT</name>
<dbReference type="GeneID" id="31002495"/>
<feature type="region of interest" description="Disordered" evidence="2">
    <location>
        <begin position="1"/>
        <end position="27"/>
    </location>
</feature>
<dbReference type="Pfam" id="PF13902">
    <property type="entry name" value="R3H-assoc"/>
    <property type="match status" value="1"/>
</dbReference>
<proteinExistence type="predicted"/>
<dbReference type="AlphaFoldDB" id="A0A225ALT8"/>
<dbReference type="RefSeq" id="XP_020122662.1">
    <property type="nucleotide sequence ID" value="XM_020264816.1"/>
</dbReference>
<evidence type="ECO:0000313" key="4">
    <source>
        <dbReference type="EMBL" id="OKL62541.1"/>
    </source>
</evidence>
<evidence type="ECO:0000256" key="1">
    <source>
        <dbReference type="SAM" id="Coils"/>
    </source>
</evidence>
<keyword evidence="1" id="KW-0175">Coiled coil</keyword>
<organism evidence="4 5">
    <name type="scientific">Talaromyces atroroseus</name>
    <dbReference type="NCBI Taxonomy" id="1441469"/>
    <lineage>
        <taxon>Eukaryota</taxon>
        <taxon>Fungi</taxon>
        <taxon>Dikarya</taxon>
        <taxon>Ascomycota</taxon>
        <taxon>Pezizomycotina</taxon>
        <taxon>Eurotiomycetes</taxon>
        <taxon>Eurotiomycetidae</taxon>
        <taxon>Eurotiales</taxon>
        <taxon>Trichocomaceae</taxon>
        <taxon>Talaromyces</taxon>
        <taxon>Talaromyces sect. Trachyspermi</taxon>
    </lineage>
</organism>
<dbReference type="InterPro" id="IPR039629">
    <property type="entry name" value="R3HDM4"/>
</dbReference>
<accession>A0A225ALT8</accession>
<dbReference type="PANTHER" id="PTHR32019">
    <property type="entry name" value="R3H DOMAIN-CONTAINING PROTEIN 4"/>
    <property type="match status" value="1"/>
</dbReference>
<gene>
    <name evidence="4" type="ORF">UA08_02740</name>
</gene>
<evidence type="ECO:0000313" key="5">
    <source>
        <dbReference type="Proteomes" id="UP000214365"/>
    </source>
</evidence>
<sequence length="468" mass="52737">MAQAERRCSCDQSNAPKPNPPMTAPPATTRYRSAFGTAYRIDPECPHSGLSLSLIPLSSLKYFHHLIHDHSCAALLHPLITSSAMAIHPSIRNEHLRERTAATSLTQQQAIDISAWTEQAAASLQVLDISDSVAEIEFPIVSSETATAGRGTSNALSIPLDGPIVKSLTPRVKIVHRTGEEDVSTAPSNTYRRREPIRRDSMKRREALLKGKEGSRRRQRWENDRLLNNPWAQPPAPGDWSVQPTHPRHDPLPYYLAPLWDSHYAHKEHDKSRKHAKRSIKDYEDEKNRVSREIRKSLKHARAARGLLQDLEEDIRCFLENWNDKQLRLEFNDSENSEFEDSDEEIVFVGRNGQMHDSHKRKEKAKLVDTEVQDGQKMVFESLAHDPGAVFGRWLVHSIAAYYGLYTWSVTAGNPARRQAYVGLNPPAASKHISEIAFPSGQRAACGTTNALRIKPGEPLPKPIWVQV</sequence>
<dbReference type="SUPFAM" id="SSF82708">
    <property type="entry name" value="R3H domain"/>
    <property type="match status" value="1"/>
</dbReference>
<dbReference type="InterPro" id="IPR036867">
    <property type="entry name" value="R3H_dom_sf"/>
</dbReference>
<evidence type="ECO:0000256" key="2">
    <source>
        <dbReference type="SAM" id="MobiDB-lite"/>
    </source>
</evidence>
<dbReference type="EMBL" id="LFMY01000003">
    <property type="protein sequence ID" value="OKL62541.1"/>
    <property type="molecule type" value="Genomic_DNA"/>
</dbReference>
<dbReference type="OrthoDB" id="10256743at2759"/>
<feature type="coiled-coil region" evidence="1">
    <location>
        <begin position="266"/>
        <end position="321"/>
    </location>
</feature>
<feature type="region of interest" description="Disordered" evidence="2">
    <location>
        <begin position="181"/>
        <end position="245"/>
    </location>
</feature>
<feature type="compositionally biased region" description="Basic and acidic residues" evidence="2">
    <location>
        <begin position="192"/>
        <end position="225"/>
    </location>
</feature>
<dbReference type="GO" id="GO:0003676">
    <property type="term" value="F:nucleic acid binding"/>
    <property type="evidence" value="ECO:0007669"/>
    <property type="project" value="InterPro"/>
</dbReference>